<comment type="caution">
    <text evidence="2">The sequence shown here is derived from an EMBL/GenBank/DDBJ whole genome shotgun (WGS) entry which is preliminary data.</text>
</comment>
<evidence type="ECO:0000313" key="3">
    <source>
        <dbReference type="Proteomes" id="UP000838756"/>
    </source>
</evidence>
<accession>A0A8S4R0V5</accession>
<feature type="region of interest" description="Disordered" evidence="1">
    <location>
        <begin position="1"/>
        <end position="28"/>
    </location>
</feature>
<organism evidence="2 3">
    <name type="scientific">Pararge aegeria aegeria</name>
    <dbReference type="NCBI Taxonomy" id="348720"/>
    <lineage>
        <taxon>Eukaryota</taxon>
        <taxon>Metazoa</taxon>
        <taxon>Ecdysozoa</taxon>
        <taxon>Arthropoda</taxon>
        <taxon>Hexapoda</taxon>
        <taxon>Insecta</taxon>
        <taxon>Pterygota</taxon>
        <taxon>Neoptera</taxon>
        <taxon>Endopterygota</taxon>
        <taxon>Lepidoptera</taxon>
        <taxon>Glossata</taxon>
        <taxon>Ditrysia</taxon>
        <taxon>Papilionoidea</taxon>
        <taxon>Nymphalidae</taxon>
        <taxon>Satyrinae</taxon>
        <taxon>Satyrini</taxon>
        <taxon>Parargina</taxon>
        <taxon>Pararge</taxon>
    </lineage>
</organism>
<proteinExistence type="predicted"/>
<evidence type="ECO:0000256" key="1">
    <source>
        <dbReference type="SAM" id="MobiDB-lite"/>
    </source>
</evidence>
<evidence type="ECO:0000313" key="2">
    <source>
        <dbReference type="EMBL" id="CAH2228992.1"/>
    </source>
</evidence>
<dbReference type="EMBL" id="CAKXAJ010024620">
    <property type="protein sequence ID" value="CAH2228992.1"/>
    <property type="molecule type" value="Genomic_DNA"/>
</dbReference>
<protein>
    <submittedName>
        <fullName evidence="2">Jg4989 protein</fullName>
    </submittedName>
</protein>
<name>A0A8S4R0V5_9NEOP</name>
<feature type="non-terminal residue" evidence="2">
    <location>
        <position position="28"/>
    </location>
</feature>
<gene>
    <name evidence="2" type="primary">jg4989</name>
    <name evidence="2" type="ORF">PAEG_LOCUS8492</name>
</gene>
<sequence>MSKKNGLEAVMVPGKSEATESTPLVPKI</sequence>
<dbReference type="Proteomes" id="UP000838756">
    <property type="component" value="Unassembled WGS sequence"/>
</dbReference>
<keyword evidence="3" id="KW-1185">Reference proteome</keyword>
<reference evidence="2" key="1">
    <citation type="submission" date="2022-03" db="EMBL/GenBank/DDBJ databases">
        <authorList>
            <person name="Lindestad O."/>
        </authorList>
    </citation>
    <scope>NUCLEOTIDE SEQUENCE</scope>
</reference>
<dbReference type="AlphaFoldDB" id="A0A8S4R0V5"/>